<dbReference type="PROSITE" id="PS50043">
    <property type="entry name" value="HTH_LUXR_2"/>
    <property type="match status" value="1"/>
</dbReference>
<keyword evidence="2" id="KW-0067">ATP-binding</keyword>
<dbReference type="GO" id="GO:0006355">
    <property type="term" value="P:regulation of DNA-templated transcription"/>
    <property type="evidence" value="ECO:0007669"/>
    <property type="project" value="InterPro"/>
</dbReference>
<evidence type="ECO:0000313" key="5">
    <source>
        <dbReference type="EMBL" id="MBB4950104.1"/>
    </source>
</evidence>
<dbReference type="PRINTS" id="PR00038">
    <property type="entry name" value="HTHLUXR"/>
</dbReference>
<dbReference type="CDD" id="cd06170">
    <property type="entry name" value="LuxR_C_like"/>
    <property type="match status" value="1"/>
</dbReference>
<keyword evidence="5" id="KW-0238">DNA-binding</keyword>
<feature type="region of interest" description="Disordered" evidence="3">
    <location>
        <begin position="160"/>
        <end position="185"/>
    </location>
</feature>
<evidence type="ECO:0000256" key="3">
    <source>
        <dbReference type="SAM" id="MobiDB-lite"/>
    </source>
</evidence>
<comment type="caution">
    <text evidence="5">The sequence shown here is derived from an EMBL/GenBank/DDBJ whole genome shotgun (WGS) entry which is preliminary data.</text>
</comment>
<protein>
    <submittedName>
        <fullName evidence="5">DNA-binding CsgD family transcriptional regulator</fullName>
    </submittedName>
</protein>
<dbReference type="SMART" id="SM00382">
    <property type="entry name" value="AAA"/>
    <property type="match status" value="1"/>
</dbReference>
<keyword evidence="6" id="KW-1185">Reference proteome</keyword>
<dbReference type="EMBL" id="JACHJR010000001">
    <property type="protein sequence ID" value="MBB4950104.1"/>
    <property type="molecule type" value="Genomic_DNA"/>
</dbReference>
<proteinExistence type="predicted"/>
<dbReference type="GO" id="GO:0005737">
    <property type="term" value="C:cytoplasm"/>
    <property type="evidence" value="ECO:0007669"/>
    <property type="project" value="TreeGrafter"/>
</dbReference>
<evidence type="ECO:0000256" key="2">
    <source>
        <dbReference type="ARBA" id="ARBA00022840"/>
    </source>
</evidence>
<gene>
    <name evidence="5" type="ORF">F4556_005639</name>
</gene>
<dbReference type="GO" id="GO:0004016">
    <property type="term" value="F:adenylate cyclase activity"/>
    <property type="evidence" value="ECO:0007669"/>
    <property type="project" value="TreeGrafter"/>
</dbReference>
<dbReference type="PROSITE" id="PS00622">
    <property type="entry name" value="HTH_LUXR_1"/>
    <property type="match status" value="1"/>
</dbReference>
<dbReference type="Proteomes" id="UP000573327">
    <property type="component" value="Unassembled WGS sequence"/>
</dbReference>
<reference evidence="5 6" key="1">
    <citation type="submission" date="2020-08" db="EMBL/GenBank/DDBJ databases">
        <title>Sequencing the genomes of 1000 actinobacteria strains.</title>
        <authorList>
            <person name="Klenk H.-P."/>
        </authorList>
    </citation>
    <scope>NUCLEOTIDE SEQUENCE [LARGE SCALE GENOMIC DNA]</scope>
    <source>
        <strain evidence="5 6">DSM 44786</strain>
    </source>
</reference>
<feature type="domain" description="HTH luxR-type" evidence="4">
    <location>
        <begin position="857"/>
        <end position="922"/>
    </location>
</feature>
<dbReference type="SMART" id="SM00421">
    <property type="entry name" value="HTH_LUXR"/>
    <property type="match status" value="1"/>
</dbReference>
<organism evidence="5 6">
    <name type="scientific">Kitasatospora gansuensis</name>
    <dbReference type="NCBI Taxonomy" id="258050"/>
    <lineage>
        <taxon>Bacteria</taxon>
        <taxon>Bacillati</taxon>
        <taxon>Actinomycetota</taxon>
        <taxon>Actinomycetes</taxon>
        <taxon>Kitasatosporales</taxon>
        <taxon>Streptomycetaceae</taxon>
        <taxon>Kitasatospora</taxon>
    </lineage>
</organism>
<dbReference type="InterPro" id="IPR000792">
    <property type="entry name" value="Tscrpt_reg_LuxR_C"/>
</dbReference>
<dbReference type="InterPro" id="IPR011990">
    <property type="entry name" value="TPR-like_helical_dom_sf"/>
</dbReference>
<dbReference type="Pfam" id="PF13191">
    <property type="entry name" value="AAA_16"/>
    <property type="match status" value="1"/>
</dbReference>
<dbReference type="InterPro" id="IPR016032">
    <property type="entry name" value="Sig_transdc_resp-reg_C-effctor"/>
</dbReference>
<name>A0A7W7SGN4_9ACTN</name>
<dbReference type="GO" id="GO:0003677">
    <property type="term" value="F:DNA binding"/>
    <property type="evidence" value="ECO:0007669"/>
    <property type="project" value="UniProtKB-KW"/>
</dbReference>
<dbReference type="InterPro" id="IPR041664">
    <property type="entry name" value="AAA_16"/>
</dbReference>
<keyword evidence="1" id="KW-0547">Nucleotide-binding</keyword>
<dbReference type="PANTHER" id="PTHR16305:SF35">
    <property type="entry name" value="TRANSCRIPTIONAL ACTIVATOR DOMAIN"/>
    <property type="match status" value="1"/>
</dbReference>
<dbReference type="RefSeq" id="WP_184920980.1">
    <property type="nucleotide sequence ID" value="NZ_JACHJR010000001.1"/>
</dbReference>
<evidence type="ECO:0000259" key="4">
    <source>
        <dbReference type="PROSITE" id="PS50043"/>
    </source>
</evidence>
<dbReference type="SUPFAM" id="SSF46894">
    <property type="entry name" value="C-terminal effector domain of the bipartite response regulators"/>
    <property type="match status" value="1"/>
</dbReference>
<dbReference type="InterPro" id="IPR036388">
    <property type="entry name" value="WH-like_DNA-bd_sf"/>
</dbReference>
<dbReference type="InterPro" id="IPR027417">
    <property type="entry name" value="P-loop_NTPase"/>
</dbReference>
<dbReference type="Gene3D" id="1.10.10.10">
    <property type="entry name" value="Winged helix-like DNA-binding domain superfamily/Winged helix DNA-binding domain"/>
    <property type="match status" value="1"/>
</dbReference>
<dbReference type="GO" id="GO:0005524">
    <property type="term" value="F:ATP binding"/>
    <property type="evidence" value="ECO:0007669"/>
    <property type="project" value="UniProtKB-KW"/>
</dbReference>
<evidence type="ECO:0000313" key="6">
    <source>
        <dbReference type="Proteomes" id="UP000573327"/>
    </source>
</evidence>
<accession>A0A7W7SGN4</accession>
<dbReference type="PANTHER" id="PTHR16305">
    <property type="entry name" value="TESTICULAR SOLUBLE ADENYLYL CYCLASE"/>
    <property type="match status" value="1"/>
</dbReference>
<dbReference type="Gene3D" id="1.25.40.10">
    <property type="entry name" value="Tetratricopeptide repeat domain"/>
    <property type="match status" value="2"/>
</dbReference>
<dbReference type="SUPFAM" id="SSF52540">
    <property type="entry name" value="P-loop containing nucleoside triphosphate hydrolases"/>
    <property type="match status" value="1"/>
</dbReference>
<sequence length="922" mass="97476">MISSAAGACAGPDGFGPELLERRSVLDEAARLADHARHGRGSLLLLTGPTGVGRSALLDALARSEAAQLMTVLRANCAADEAGHPYAAARQLAGPGIEFGPGPDGAAPWEVLREHAIRRPLLLLVDDVQDADTPSRCWLSQLGRRLERLPVLAVVTERRQPGRAGRAPRFGQDLPAGTVHPHRIGPLTRGGVAELLSTRLGGPAPDDLVDDCLRATGGTPLLLHALLHALLTELGGPGHPLGDTPGGAFQDAVGHWLRAAGEPVTAAARILAQLSGHPTGGADLPTLAADGTGRVTEWLHGLRAHGMLQDGSAGRLDEFAHPWLRTAVLADWSQQRRADVHHRLATLLYDRGESEDLIADHLLHTEVCGAEWAADVLIGAARTAQRAGRTTRAVQLFRRALREPLTGHRRGTVLLELGCQEVTLGPPESVTGTRHLAQAVRLHQSDEAVFEAANALGSALAGRGETAAALEVMEDLAERFADHPELARAVHAAAALIASHDGASWLQVVEGLRRIEARTPDGLAPGALGMLTEYDATSGALSAAETADRIEQLTTRTPDTFSRSYVNATAATLAQWADLLPLADGLVADGLAAHRGTPLHPAYQCLLSVRAESRMMRGQYALLLAELNSAENHLGVLALNNSHLTSQAVLALLETGRFAEARQLATAAVAETPGVSEGSWEWNELLYARGLLELATGRPAEALADLQECGRRQAERHVVSPIVTPWRSAAADCHLLLGQPGAAAELATEELRLARIWGTPRTVGRALRALGAATGGRQGLTTAGEAVELLRADGLEAELIPALLGLGRLQLGGGRRAAARDTLREAVTVAERTGALRLVAVGTELLLESGARPVKQRHTGAQALTDSEQRVCRLAAEGNSNPEIAELLHLALRTVETHLTNSFRKLGIRRRAEIAARLADGT</sequence>
<dbReference type="AlphaFoldDB" id="A0A7W7SGN4"/>
<dbReference type="InterPro" id="IPR003593">
    <property type="entry name" value="AAA+_ATPase"/>
</dbReference>
<evidence type="ECO:0000256" key="1">
    <source>
        <dbReference type="ARBA" id="ARBA00022741"/>
    </source>
</evidence>
<dbReference type="Pfam" id="PF00196">
    <property type="entry name" value="GerE"/>
    <property type="match status" value="1"/>
</dbReference>
<dbReference type="SUPFAM" id="SSF48452">
    <property type="entry name" value="TPR-like"/>
    <property type="match status" value="1"/>
</dbReference>
<feature type="compositionally biased region" description="Low complexity" evidence="3">
    <location>
        <begin position="162"/>
        <end position="172"/>
    </location>
</feature>